<dbReference type="AlphaFoldDB" id="A0A1N7FCK5"/>
<name>A0A1N7FCK5_9GAMM</name>
<sequence>MNSPMEIYQTTTGDAKVKMCFDNDTVCPSL</sequence>
<reference evidence="2" key="1">
    <citation type="submission" date="2017-01" db="EMBL/GenBank/DDBJ databases">
        <authorList>
            <person name="Varghese N."/>
            <person name="Submissions S."/>
        </authorList>
    </citation>
    <scope>NUCLEOTIDE SEQUENCE [LARGE SCALE GENOMIC DNA]</scope>
    <source>
        <strain evidence="2">DSM 21768</strain>
    </source>
</reference>
<evidence type="ECO:0000313" key="1">
    <source>
        <dbReference type="EMBL" id="SIR98077.1"/>
    </source>
</evidence>
<dbReference type="EMBL" id="FTNU01000012">
    <property type="protein sequence ID" value="SIR98077.1"/>
    <property type="molecule type" value="Genomic_DNA"/>
</dbReference>
<accession>A0A1N7FCK5</accession>
<gene>
    <name evidence="1" type="ORF">SAMN02745664_11210</name>
</gene>
<dbReference type="Proteomes" id="UP000187495">
    <property type="component" value="Unassembled WGS sequence"/>
</dbReference>
<protein>
    <submittedName>
        <fullName evidence="1">Uncharacterized protein</fullName>
    </submittedName>
</protein>
<proteinExistence type="predicted"/>
<evidence type="ECO:0000313" key="2">
    <source>
        <dbReference type="Proteomes" id="UP000187495"/>
    </source>
</evidence>
<organism evidence="1 2">
    <name type="scientific">Moraxella cuniculi DSM 21768</name>
    <dbReference type="NCBI Taxonomy" id="1122245"/>
    <lineage>
        <taxon>Bacteria</taxon>
        <taxon>Pseudomonadati</taxon>
        <taxon>Pseudomonadota</taxon>
        <taxon>Gammaproteobacteria</taxon>
        <taxon>Moraxellales</taxon>
        <taxon>Moraxellaceae</taxon>
        <taxon>Moraxella</taxon>
    </lineage>
</organism>
<keyword evidence="2" id="KW-1185">Reference proteome</keyword>